<accession>A0A8K1M4E8</accession>
<organism evidence="1">
    <name type="scientific">Red panda circovirus 2</name>
    <dbReference type="NCBI Taxonomy" id="2863951"/>
    <lineage>
        <taxon>Viruses</taxon>
        <taxon>Monodnaviria</taxon>
        <taxon>Shotokuvirae</taxon>
        <taxon>Cressdnaviricota</taxon>
        <taxon>Arfiviricetes</taxon>
        <taxon>Cirlivirales</taxon>
        <taxon>Circoviridae</taxon>
        <taxon>Circovirus</taxon>
    </lineage>
</organism>
<evidence type="ECO:0000313" key="1">
    <source>
        <dbReference type="EMBL" id="UBJ25955.1"/>
    </source>
</evidence>
<dbReference type="EMBL" id="MZ556219">
    <property type="protein sequence ID" value="UBJ25955.1"/>
    <property type="molecule type" value="Genomic_DNA"/>
</dbReference>
<protein>
    <submittedName>
        <fullName evidence="1">Capsid protein</fullName>
    </submittedName>
</protein>
<name>A0A8K1M4E8_9CIRC</name>
<proteinExistence type="predicted"/>
<sequence length="323" mass="36167">MPAMSKYRRPYSRMGRKFLRGAMQATSVALRYRNMGGRSYTKTKQKTATVGVTRQYDSKLQYRKKWMPKYKKRKWVAFSKKVKAVNAKDEGTKTVVFNNLYSVSRAANTQDYNAFYLYGNRNNNTASELGGGDLNYIYANATDNTQTVEKLKFKSAVFDMTLTNTGTLKLEVDLYHVQFYGMGKYASLSSAHGGAVSLTPTVDNGSAVFSSVSLAQRGVTPFDMPELIRGMQCTIVKKVKFFVDSFNEITYQIRDPKERTISEFNVVNGNQNLALPRITQGVIIIAKGISGDSGETIQYSARITRKYSFTDGTQGDASGWVAF</sequence>
<reference evidence="1" key="1">
    <citation type="submission" date="2021-07" db="EMBL/GenBank/DDBJ databases">
        <title>Communication and adaptive evolution of viruses within giant pandas and their associated organisms in a local ecological environment.</title>
        <authorList>
            <person name="Zhao M."/>
            <person name="Liu S."/>
            <person name="Zhang W."/>
        </authorList>
    </citation>
    <scope>NUCLEOTIDE SEQUENCE</scope>
    <source>
        <strain evidence="1">Rpf109cir03-8</strain>
    </source>
</reference>